<sequence length="52" mass="5992">MPDYKELYFSLVRKTAAAADALEILSLLVGEQAEHLKKELERIEELFPPDEM</sequence>
<dbReference type="EMBL" id="JACOIH010000004">
    <property type="protein sequence ID" value="MBC3938194.1"/>
    <property type="molecule type" value="Genomic_DNA"/>
</dbReference>
<dbReference type="Proteomes" id="UP000602181">
    <property type="component" value="Unassembled WGS sequence"/>
</dbReference>
<organism evidence="1 2">
    <name type="scientific">Anaerotruncus massiliensis</name>
    <name type="common">ex Togo et al. 2019</name>
    <dbReference type="NCBI Taxonomy" id="1673720"/>
    <lineage>
        <taxon>Bacteria</taxon>
        <taxon>Bacillati</taxon>
        <taxon>Bacillota</taxon>
        <taxon>Clostridia</taxon>
        <taxon>Eubacteriales</taxon>
        <taxon>Oscillospiraceae</taxon>
        <taxon>Anaerotruncus</taxon>
    </lineage>
</organism>
<dbReference type="RefSeq" id="WP_158595580.1">
    <property type="nucleotide sequence ID" value="NZ_CAKVWL010000100.1"/>
</dbReference>
<accession>A0ABR7ACL8</accession>
<gene>
    <name evidence="1" type="ORF">H8R05_04665</name>
</gene>
<name>A0ABR7ACL8_9FIRM</name>
<evidence type="ECO:0000313" key="2">
    <source>
        <dbReference type="Proteomes" id="UP000602181"/>
    </source>
</evidence>
<keyword evidence="2" id="KW-1185">Reference proteome</keyword>
<proteinExistence type="predicted"/>
<comment type="caution">
    <text evidence="1">The sequence shown here is derived from an EMBL/GenBank/DDBJ whole genome shotgun (WGS) entry which is preliminary data.</text>
</comment>
<evidence type="ECO:0000313" key="1">
    <source>
        <dbReference type="EMBL" id="MBC3938194.1"/>
    </source>
</evidence>
<protein>
    <submittedName>
        <fullName evidence="1">Uncharacterized protein</fullName>
    </submittedName>
</protein>
<reference evidence="1 2" key="1">
    <citation type="submission" date="2020-08" db="EMBL/GenBank/DDBJ databases">
        <authorList>
            <person name="Liu C."/>
            <person name="Sun Q."/>
        </authorList>
    </citation>
    <scope>NUCLEOTIDE SEQUENCE [LARGE SCALE GENOMIC DNA]</scope>
    <source>
        <strain evidence="1 2">22A2-44</strain>
    </source>
</reference>